<dbReference type="Pfam" id="PF01593">
    <property type="entry name" value="Amino_oxidase"/>
    <property type="match status" value="1"/>
</dbReference>
<reference evidence="6" key="1">
    <citation type="submission" date="2016-10" db="EMBL/GenBank/DDBJ databases">
        <authorList>
            <person name="Varghese N."/>
            <person name="Submissions S."/>
        </authorList>
    </citation>
    <scope>NUCLEOTIDE SEQUENCE [LARGE SCALE GENOMIC DNA]</scope>
    <source>
        <strain evidence="6">IBRC-M10078</strain>
    </source>
</reference>
<dbReference type="PANTHER" id="PTHR10742">
    <property type="entry name" value="FLAVIN MONOAMINE OXIDASE"/>
    <property type="match status" value="1"/>
</dbReference>
<dbReference type="EMBL" id="FNJU01000015">
    <property type="protein sequence ID" value="SDP93911.1"/>
    <property type="molecule type" value="Genomic_DNA"/>
</dbReference>
<name>A0A1H0WT79_9BACI</name>
<dbReference type="OrthoDB" id="25353at2"/>
<organism evidence="5 6">
    <name type="scientific">Litchfieldia salsa</name>
    <dbReference type="NCBI Taxonomy" id="930152"/>
    <lineage>
        <taxon>Bacteria</taxon>
        <taxon>Bacillati</taxon>
        <taxon>Bacillota</taxon>
        <taxon>Bacilli</taxon>
        <taxon>Bacillales</taxon>
        <taxon>Bacillaceae</taxon>
        <taxon>Litchfieldia</taxon>
    </lineage>
</organism>
<dbReference type="AlphaFoldDB" id="A0A1H0WT79"/>
<dbReference type="InterPro" id="IPR001613">
    <property type="entry name" value="Flavin_amine_oxidase"/>
</dbReference>
<dbReference type="SUPFAM" id="SSF54373">
    <property type="entry name" value="FAD-linked reductases, C-terminal domain"/>
    <property type="match status" value="1"/>
</dbReference>
<dbReference type="InterPro" id="IPR036188">
    <property type="entry name" value="FAD/NAD-bd_sf"/>
</dbReference>
<dbReference type="Proteomes" id="UP000199159">
    <property type="component" value="Unassembled WGS sequence"/>
</dbReference>
<evidence type="ECO:0000313" key="6">
    <source>
        <dbReference type="Proteomes" id="UP000199159"/>
    </source>
</evidence>
<dbReference type="PANTHER" id="PTHR10742:SF410">
    <property type="entry name" value="LYSINE-SPECIFIC HISTONE DEMETHYLASE 2"/>
    <property type="match status" value="1"/>
</dbReference>
<feature type="binding site" evidence="3">
    <location>
        <begin position="80"/>
        <end position="81"/>
    </location>
    <ligand>
        <name>FAD</name>
        <dbReference type="ChEBI" id="CHEBI:57692"/>
    </ligand>
</feature>
<dbReference type="InterPro" id="IPR002937">
    <property type="entry name" value="Amino_oxidase"/>
</dbReference>
<gene>
    <name evidence="5" type="ORF">SAMN05216565_11562</name>
</gene>
<dbReference type="STRING" id="930152.SAMN05216565_11562"/>
<evidence type="ECO:0000256" key="1">
    <source>
        <dbReference type="ARBA" id="ARBA00001974"/>
    </source>
</evidence>
<keyword evidence="2" id="KW-0560">Oxidoreductase</keyword>
<protein>
    <submittedName>
        <fullName evidence="5">Monoamine oxidase</fullName>
    </submittedName>
</protein>
<feature type="domain" description="Amine oxidase" evidence="4">
    <location>
        <begin position="60"/>
        <end position="496"/>
    </location>
</feature>
<dbReference type="Gene3D" id="3.90.660.10">
    <property type="match status" value="1"/>
</dbReference>
<sequence>MVHSHMLEELNHFLGKKDILENKLVYNVKSSPHQIKVTEQTPSLVNNKNIPRISIIGGGLAGLTSAYHLYKRGIHAEIYEASERTGGRCLTERNQFDENQHIERGGEFISSSHTSIIKLIEELNLSLVDLIEDQEASTPLFLINHSLYSQEEASQDFFKISQSIRRDFANSPFDFSKQNRIIDNMSISDWISTNIPGGLESKLGQLLNVAYTIENGAECSEQSALNLATLLGSLNGNEFNLHGLADQRYRVHGGNDLIVTKLSHTLSNQLHLNHQLTEIKQNDNHSYTLTFNIGSSVKEINTDIVIIAIPFSILRHVDYSKAGFRPLKDKAIQELGMGNNAKLHYQFKNRFWKLYNCNGTIFSNQNSFQCTYESSREQVGTSGILFQLLGGNSVDQFLNKDGVINHYQTLIHKLESTFPGSSDSFNGRFTIDKWKDNEWTRGSYSYRKVGQFTKFMSVPQEKEGHCHFAGEHTSIKYASYMNGAVESGIRAANEIIENIIK</sequence>
<accession>A0A1H0WT79</accession>
<dbReference type="SUPFAM" id="SSF51905">
    <property type="entry name" value="FAD/NAD(P)-binding domain"/>
    <property type="match status" value="1"/>
</dbReference>
<comment type="cofactor">
    <cofactor evidence="1">
        <name>FAD</name>
        <dbReference type="ChEBI" id="CHEBI:57692"/>
    </cofactor>
</comment>
<dbReference type="InterPro" id="IPR050281">
    <property type="entry name" value="Flavin_monoamine_oxidase"/>
</dbReference>
<evidence type="ECO:0000256" key="3">
    <source>
        <dbReference type="PIRSR" id="PIRSR601613-1"/>
    </source>
</evidence>
<dbReference type="RefSeq" id="WP_090858842.1">
    <property type="nucleotide sequence ID" value="NZ_FNJU01000015.1"/>
</dbReference>
<evidence type="ECO:0000259" key="4">
    <source>
        <dbReference type="Pfam" id="PF01593"/>
    </source>
</evidence>
<evidence type="ECO:0000256" key="2">
    <source>
        <dbReference type="ARBA" id="ARBA00023002"/>
    </source>
</evidence>
<proteinExistence type="predicted"/>
<dbReference type="GO" id="GO:0016491">
    <property type="term" value="F:oxidoreductase activity"/>
    <property type="evidence" value="ECO:0007669"/>
    <property type="project" value="UniProtKB-KW"/>
</dbReference>
<dbReference type="PRINTS" id="PR00757">
    <property type="entry name" value="AMINEOXDASEF"/>
</dbReference>
<keyword evidence="6" id="KW-1185">Reference proteome</keyword>
<dbReference type="Gene3D" id="1.10.405.10">
    <property type="entry name" value="Guanine Nucleotide Dissociation Inhibitor, domain 1"/>
    <property type="match status" value="1"/>
</dbReference>
<dbReference type="Gene3D" id="3.50.50.60">
    <property type="entry name" value="FAD/NAD(P)-binding domain"/>
    <property type="match status" value="1"/>
</dbReference>
<evidence type="ECO:0000313" key="5">
    <source>
        <dbReference type="EMBL" id="SDP93911.1"/>
    </source>
</evidence>